<evidence type="ECO:0000256" key="6">
    <source>
        <dbReference type="ARBA" id="ARBA00022842"/>
    </source>
</evidence>
<dbReference type="InterPro" id="IPR042111">
    <property type="entry name" value="Adenylosuccinate_synth_dom3"/>
</dbReference>
<feature type="binding site" description="in other chain" evidence="8">
    <location>
        <position position="304"/>
    </location>
    <ligand>
        <name>IMP</name>
        <dbReference type="ChEBI" id="CHEBI:58053"/>
        <note>ligand shared between dimeric partners</note>
    </ligand>
</feature>
<feature type="binding site" description="in other chain" evidence="8">
    <location>
        <begin position="13"/>
        <end position="16"/>
    </location>
    <ligand>
        <name>IMP</name>
        <dbReference type="ChEBI" id="CHEBI:58053"/>
        <note>ligand shared between dimeric partners</note>
    </ligand>
</feature>
<accession>A0A7C3WFN3</accession>
<dbReference type="GO" id="GO:0046040">
    <property type="term" value="P:IMP metabolic process"/>
    <property type="evidence" value="ECO:0007669"/>
    <property type="project" value="TreeGrafter"/>
</dbReference>
<feature type="binding site" evidence="8">
    <location>
        <begin position="300"/>
        <end position="306"/>
    </location>
    <ligand>
        <name>substrate</name>
    </ligand>
</feature>
<comment type="cofactor">
    <cofactor evidence="8">
        <name>Mg(2+)</name>
        <dbReference type="ChEBI" id="CHEBI:18420"/>
    </cofactor>
    <text evidence="8">Binds 1 Mg(2+) ion per subunit.</text>
</comment>
<dbReference type="GO" id="GO:0000287">
    <property type="term" value="F:magnesium ion binding"/>
    <property type="evidence" value="ECO:0007669"/>
    <property type="project" value="UniProtKB-UniRule"/>
</dbReference>
<sequence>MSGLVVHGAQWGDEGKGKIVDILTERAGVIVRFHGGNNAGHTLVVGGEKTVLHLIPSGILHGSKRCVIGAGVVLDPEVFLQEVDKLTSKGVDMTPARLAVSLRTHVIMPYHKLLDAARESAKAGAKIGTTGRGIGPCYEDKASRVGIRAGDFLDEELLAAKIRHALEEKNALLSGLYGLEPLDPQAVLAGLLPLARRVAPYLADVPAMIQDALGSGAGVLFEGAQGTHLDIDHGTYPFVTSSSCLAGNAAAGAGCSVKDLGKIVSVVKAYTTRVGSGPFPTELTCGCGEHLQSVGAEFGATTGRKRRCGWLDMVLLREAVRLNGTTDLAVTKLDVLGGLTELKICTAYAYDGGSILYPPQRENALAHVAPVYETMPGWTEDVSGCRTFEDLPKAARDYLHRVEELSGARVSIVSVGPDREQTIFRD</sequence>
<name>A0A7C3WFN3_9BACT</name>
<dbReference type="HAMAP" id="MF_00011">
    <property type="entry name" value="Adenylosucc_synth"/>
    <property type="match status" value="1"/>
</dbReference>
<dbReference type="NCBIfam" id="TIGR00184">
    <property type="entry name" value="purA"/>
    <property type="match status" value="1"/>
</dbReference>
<feature type="binding site" description="in other chain" evidence="8">
    <location>
        <position position="225"/>
    </location>
    <ligand>
        <name>IMP</name>
        <dbReference type="ChEBI" id="CHEBI:58053"/>
        <note>ligand shared between dimeric partners</note>
    </ligand>
</feature>
<dbReference type="GO" id="GO:0044208">
    <property type="term" value="P:'de novo' AMP biosynthetic process"/>
    <property type="evidence" value="ECO:0007669"/>
    <property type="project" value="UniProtKB-UniRule"/>
</dbReference>
<feature type="binding site" description="in other chain" evidence="8">
    <location>
        <begin position="38"/>
        <end position="41"/>
    </location>
    <ligand>
        <name>IMP</name>
        <dbReference type="ChEBI" id="CHEBI:58053"/>
        <note>ligand shared between dimeric partners</note>
    </ligand>
</feature>
<keyword evidence="4 8" id="KW-0547">Nucleotide-binding</keyword>
<organism evidence="11">
    <name type="scientific">Fundidesulfovibrio putealis</name>
    <dbReference type="NCBI Taxonomy" id="270496"/>
    <lineage>
        <taxon>Bacteria</taxon>
        <taxon>Pseudomonadati</taxon>
        <taxon>Thermodesulfobacteriota</taxon>
        <taxon>Desulfovibrionia</taxon>
        <taxon>Desulfovibrionales</taxon>
        <taxon>Desulfovibrionaceae</taxon>
        <taxon>Fundidesulfovibrio</taxon>
    </lineage>
</organism>
<evidence type="ECO:0000313" key="11">
    <source>
        <dbReference type="EMBL" id="HGG91457.1"/>
    </source>
</evidence>
<protein>
    <recommendedName>
        <fullName evidence="8 10">Adenylosuccinate synthetase</fullName>
        <shortName evidence="8">AMPSase</shortName>
        <shortName evidence="8">AdSS</shortName>
        <ecNumber evidence="8 10">6.3.4.4</ecNumber>
    </recommendedName>
    <alternativeName>
        <fullName evidence="8">IMP--aspartate ligase</fullName>
    </alternativeName>
</protein>
<dbReference type="Pfam" id="PF00709">
    <property type="entry name" value="Adenylsucc_synt"/>
    <property type="match status" value="1"/>
</dbReference>
<dbReference type="FunFam" id="1.10.300.10:FF:000001">
    <property type="entry name" value="Adenylosuccinate synthetase"/>
    <property type="match status" value="1"/>
</dbReference>
<comment type="subcellular location">
    <subcellularLocation>
        <location evidence="8">Cytoplasm</location>
    </subcellularLocation>
</comment>
<proteinExistence type="inferred from homology"/>
<dbReference type="InterPro" id="IPR042109">
    <property type="entry name" value="Adenylosuccinate_synth_dom1"/>
</dbReference>
<feature type="binding site" description="in other chain" evidence="8">
    <location>
        <position position="240"/>
    </location>
    <ligand>
        <name>IMP</name>
        <dbReference type="ChEBI" id="CHEBI:58053"/>
        <note>ligand shared between dimeric partners</note>
    </ligand>
</feature>
<dbReference type="EC" id="6.3.4.4" evidence="8 10"/>
<feature type="binding site" description="in other chain" evidence="8">
    <location>
        <position position="130"/>
    </location>
    <ligand>
        <name>IMP</name>
        <dbReference type="ChEBI" id="CHEBI:58053"/>
        <note>ligand shared between dimeric partners</note>
    </ligand>
</feature>
<evidence type="ECO:0000256" key="4">
    <source>
        <dbReference type="ARBA" id="ARBA00022741"/>
    </source>
</evidence>
<dbReference type="SMART" id="SM00788">
    <property type="entry name" value="Adenylsucc_synt"/>
    <property type="match status" value="1"/>
</dbReference>
<dbReference type="Gene3D" id="1.10.300.10">
    <property type="entry name" value="Adenylosuccinate Synthetase, subunit A, domain 2"/>
    <property type="match status" value="1"/>
</dbReference>
<feature type="active site" description="Proton acceptor" evidence="8">
    <location>
        <position position="13"/>
    </location>
</feature>
<dbReference type="GO" id="GO:0005737">
    <property type="term" value="C:cytoplasm"/>
    <property type="evidence" value="ECO:0007669"/>
    <property type="project" value="UniProtKB-SubCell"/>
</dbReference>
<dbReference type="AlphaFoldDB" id="A0A7C3WFN3"/>
<keyword evidence="2 8" id="KW-0436">Ligase</keyword>
<feature type="binding site" evidence="8">
    <location>
        <begin position="332"/>
        <end position="334"/>
    </location>
    <ligand>
        <name>GTP</name>
        <dbReference type="ChEBI" id="CHEBI:37565"/>
    </ligand>
</feature>
<dbReference type="Gene3D" id="3.40.440.10">
    <property type="entry name" value="Adenylosuccinate Synthetase, subunit A, domain 1"/>
    <property type="match status" value="1"/>
</dbReference>
<keyword evidence="5 8" id="KW-0658">Purine biosynthesis</keyword>
<keyword evidence="8" id="KW-0963">Cytoplasm</keyword>
<gene>
    <name evidence="8" type="primary">purA</name>
    <name evidence="11" type="ORF">ENR59_00705</name>
</gene>
<dbReference type="SUPFAM" id="SSF52540">
    <property type="entry name" value="P-loop containing nucleoside triphosphate hydrolases"/>
    <property type="match status" value="1"/>
</dbReference>
<dbReference type="PANTHER" id="PTHR11846:SF0">
    <property type="entry name" value="ADENYLOSUCCINATE SYNTHETASE"/>
    <property type="match status" value="1"/>
</dbReference>
<dbReference type="Gene3D" id="3.90.170.10">
    <property type="entry name" value="Adenylosuccinate Synthetase, subunit A, domain 3"/>
    <property type="match status" value="1"/>
</dbReference>
<dbReference type="NCBIfam" id="NF002223">
    <property type="entry name" value="PRK01117.1"/>
    <property type="match status" value="1"/>
</dbReference>
<feature type="binding site" evidence="8">
    <location>
        <position position="144"/>
    </location>
    <ligand>
        <name>IMP</name>
        <dbReference type="ChEBI" id="CHEBI:58053"/>
        <note>ligand shared between dimeric partners</note>
    </ligand>
</feature>
<comment type="subunit">
    <text evidence="1 8">Homodimer.</text>
</comment>
<dbReference type="PANTHER" id="PTHR11846">
    <property type="entry name" value="ADENYLOSUCCINATE SYNTHETASE"/>
    <property type="match status" value="1"/>
</dbReference>
<feature type="binding site" evidence="8">
    <location>
        <begin position="40"/>
        <end position="42"/>
    </location>
    <ligand>
        <name>GTP</name>
        <dbReference type="ChEBI" id="CHEBI:37565"/>
    </ligand>
</feature>
<comment type="catalytic activity">
    <reaction evidence="8 10">
        <text>IMP + L-aspartate + GTP = N(6)-(1,2-dicarboxyethyl)-AMP + GDP + phosphate + 2 H(+)</text>
        <dbReference type="Rhea" id="RHEA:15753"/>
        <dbReference type="ChEBI" id="CHEBI:15378"/>
        <dbReference type="ChEBI" id="CHEBI:29991"/>
        <dbReference type="ChEBI" id="CHEBI:37565"/>
        <dbReference type="ChEBI" id="CHEBI:43474"/>
        <dbReference type="ChEBI" id="CHEBI:57567"/>
        <dbReference type="ChEBI" id="CHEBI:58053"/>
        <dbReference type="ChEBI" id="CHEBI:58189"/>
        <dbReference type="EC" id="6.3.4.4"/>
    </reaction>
</comment>
<keyword evidence="3 8" id="KW-0479">Metal-binding</keyword>
<keyword evidence="7 8" id="KW-0342">GTP-binding</keyword>
<dbReference type="InterPro" id="IPR033128">
    <property type="entry name" value="Adenylosuccin_syn_Lys_AS"/>
</dbReference>
<keyword evidence="6 8" id="KW-0460">Magnesium</keyword>
<evidence type="ECO:0000256" key="8">
    <source>
        <dbReference type="HAMAP-Rule" id="MF_00011"/>
    </source>
</evidence>
<dbReference type="PROSITE" id="PS00513">
    <property type="entry name" value="ADENYLOSUCCIN_SYN_2"/>
    <property type="match status" value="1"/>
</dbReference>
<comment type="caution">
    <text evidence="11">The sequence shown here is derived from an EMBL/GenBank/DDBJ whole genome shotgun (WGS) entry which is preliminary data.</text>
</comment>
<dbReference type="PROSITE" id="PS01266">
    <property type="entry name" value="ADENYLOSUCCIN_SYN_1"/>
    <property type="match status" value="1"/>
</dbReference>
<feature type="active site" evidence="9">
    <location>
        <position position="141"/>
    </location>
</feature>
<dbReference type="GO" id="GO:0005525">
    <property type="term" value="F:GTP binding"/>
    <property type="evidence" value="ECO:0007669"/>
    <property type="project" value="UniProtKB-UniRule"/>
</dbReference>
<evidence type="ECO:0000256" key="5">
    <source>
        <dbReference type="ARBA" id="ARBA00022755"/>
    </source>
</evidence>
<evidence type="ECO:0000256" key="1">
    <source>
        <dbReference type="ARBA" id="ARBA00011738"/>
    </source>
</evidence>
<comment type="pathway">
    <text evidence="8 10">Purine metabolism; AMP biosynthesis via de novo pathway; AMP from IMP: step 1/2.</text>
</comment>
<evidence type="ECO:0000256" key="3">
    <source>
        <dbReference type="ARBA" id="ARBA00022723"/>
    </source>
</evidence>
<evidence type="ECO:0000256" key="7">
    <source>
        <dbReference type="ARBA" id="ARBA00023134"/>
    </source>
</evidence>
<feature type="binding site" evidence="8">
    <location>
        <position position="13"/>
    </location>
    <ligand>
        <name>Mg(2+)</name>
        <dbReference type="ChEBI" id="CHEBI:18420"/>
    </ligand>
</feature>
<feature type="binding site" evidence="8">
    <location>
        <position position="306"/>
    </location>
    <ligand>
        <name>GTP</name>
        <dbReference type="ChEBI" id="CHEBI:37565"/>
    </ligand>
</feature>
<comment type="similarity">
    <text evidence="8 10">Belongs to the adenylosuccinate synthetase family.</text>
</comment>
<evidence type="ECO:0000256" key="10">
    <source>
        <dbReference type="RuleBase" id="RU000520"/>
    </source>
</evidence>
<feature type="binding site" evidence="8">
    <location>
        <begin position="414"/>
        <end position="416"/>
    </location>
    <ligand>
        <name>GTP</name>
        <dbReference type="ChEBI" id="CHEBI:37565"/>
    </ligand>
</feature>
<dbReference type="InterPro" id="IPR001114">
    <property type="entry name" value="Adenylosuccinate_synthetase"/>
</dbReference>
<dbReference type="CDD" id="cd03108">
    <property type="entry name" value="AdSS"/>
    <property type="match status" value="1"/>
</dbReference>
<dbReference type="EMBL" id="DSRP01000051">
    <property type="protein sequence ID" value="HGG91457.1"/>
    <property type="molecule type" value="Genomic_DNA"/>
</dbReference>
<feature type="active site" description="Proton donor" evidence="8">
    <location>
        <position position="41"/>
    </location>
</feature>
<evidence type="ECO:0000256" key="2">
    <source>
        <dbReference type="ARBA" id="ARBA00022598"/>
    </source>
</evidence>
<feature type="binding site" evidence="8">
    <location>
        <begin position="12"/>
        <end position="18"/>
    </location>
    <ligand>
        <name>GTP</name>
        <dbReference type="ChEBI" id="CHEBI:37565"/>
    </ligand>
</feature>
<dbReference type="InterPro" id="IPR018220">
    <property type="entry name" value="Adenylosuccin_syn_GTP-bd"/>
</dbReference>
<dbReference type="GO" id="GO:0004019">
    <property type="term" value="F:adenylosuccinate synthase activity"/>
    <property type="evidence" value="ECO:0007669"/>
    <property type="project" value="UniProtKB-UniRule"/>
</dbReference>
<dbReference type="UniPathway" id="UPA00075">
    <property type="reaction ID" value="UER00335"/>
</dbReference>
<reference evidence="11" key="1">
    <citation type="journal article" date="2020" name="mSystems">
        <title>Genome- and Community-Level Interaction Insights into Carbon Utilization and Element Cycling Functions of Hydrothermarchaeota in Hydrothermal Sediment.</title>
        <authorList>
            <person name="Zhou Z."/>
            <person name="Liu Y."/>
            <person name="Xu W."/>
            <person name="Pan J."/>
            <person name="Luo Z.H."/>
            <person name="Li M."/>
        </authorList>
    </citation>
    <scope>NUCLEOTIDE SEQUENCE [LARGE SCALE GENOMIC DNA]</scope>
    <source>
        <strain evidence="11">SpSt-413</strain>
    </source>
</reference>
<dbReference type="FunFam" id="3.90.170.10:FF:000001">
    <property type="entry name" value="Adenylosuccinate synthetase"/>
    <property type="match status" value="1"/>
</dbReference>
<comment type="function">
    <text evidence="8">Plays an important role in the de novo pathway of purine nucleotide biosynthesis. Catalyzes the first committed step in the biosynthesis of AMP from IMP.</text>
</comment>
<dbReference type="InterPro" id="IPR042110">
    <property type="entry name" value="Adenylosuccinate_synth_dom2"/>
</dbReference>
<dbReference type="InterPro" id="IPR027417">
    <property type="entry name" value="P-loop_NTPase"/>
</dbReference>
<feature type="binding site" evidence="8">
    <location>
        <position position="40"/>
    </location>
    <ligand>
        <name>Mg(2+)</name>
        <dbReference type="ChEBI" id="CHEBI:18420"/>
    </ligand>
</feature>
<evidence type="ECO:0000256" key="9">
    <source>
        <dbReference type="PROSITE-ProRule" id="PRU10134"/>
    </source>
</evidence>